<keyword evidence="9 11" id="KW-1133">Transmembrane helix</keyword>
<name>A0A1F6E524_9BACT</name>
<dbReference type="InterPro" id="IPR023298">
    <property type="entry name" value="ATPase_P-typ_TM_dom_sf"/>
</dbReference>
<dbReference type="STRING" id="1798499.A3C95_01920"/>
<dbReference type="FunFam" id="2.70.150.10:FF:000160">
    <property type="entry name" value="Sarcoplasmic/endoplasmic reticulum calcium ATPase 1"/>
    <property type="match status" value="1"/>
</dbReference>
<dbReference type="EMBL" id="MFLM01000003">
    <property type="protein sequence ID" value="OGG68789.1"/>
    <property type="molecule type" value="Genomic_DNA"/>
</dbReference>
<evidence type="ECO:0000256" key="2">
    <source>
        <dbReference type="ARBA" id="ARBA00005675"/>
    </source>
</evidence>
<dbReference type="InterPro" id="IPR006068">
    <property type="entry name" value="ATPase_P-typ_cation-transptr_C"/>
</dbReference>
<dbReference type="Pfam" id="PF00122">
    <property type="entry name" value="E1-E2_ATPase"/>
    <property type="match status" value="1"/>
</dbReference>
<sequence length="891" mass="95557">MVPWHARSVGEVFEAFGTSDQGLTEALVKERLAVHGPNVLPEKPPPPLAAVFISQFQSPLIYLLLAASGALFLLGEAADSAIIFAILIFNAVVGTIQEGRAAHTLRSLKTFVETSATVVRESTERIISDRDVAPGDIIVLQEGERISADARITLANTLKVDESSFTGESTPVHKVTEALADPEAPASEQRNMVFKGTFVLAGSGKAVVVATGSETVIGRIAEQVLLVDTETPLKANIRHLARAVIVVVATVVTLLFWIGLSLGNSFSTMFGVAVSLAVSIIPEGLPIVMTVVLATGVWRMGKRHVLVKKLQAIEALGQARMIAVDKTGTITKNEQVIRRVWTPNGLFEVGGEGYEPAGAVSIEDTIVSAANHEDLLALGRAAALLAAARTSYLEDEKRWRISGDPTEAALLVFAQKLGFHKDELVHELPLVAEIPFDYALRYHATVHKGAEGNVLTVGGAPEEVLALCTTTYEGGKSRPFSVHGRVDAEAAFAAFSHQGLRVIALATRTYHLASIRPEAVMSLTLLGLVGMKDALRAEVGEAMTRTKEAGIRVVMITGDHRLTAVAIAKEAGIYHAGDTVLTGDEIGPLSDVGLANALGGVSVFARVTPEHKLRIINAYRARGEIVAMTGDGVNDAPPLVAADLGVAMGKVGTEVAKEAADIVLLDDNFGSIVSAVEEGRSIYITIKKVVLYLFSTSAGEALMIIAALLAGYPLPLLAAQIIWLNFVTDGFLDVALAMEPKESNLLRGHFERPKKYLVDTMMLSRMALMALPMVAGTLYLFDRAYGSDIAYGSTMALTTLAVFQWFNAWNCRSTRASILHDIAGNKFLIGATAIVILLQFLAVYHPWLQVILHTVPLSLNDWLIIVPVAASIVVVEELRKLLHRHLFPLRA</sequence>
<gene>
    <name evidence="13" type="ORF">A3C95_01920</name>
</gene>
<proteinExistence type="inferred from homology"/>
<dbReference type="GO" id="GO:0012505">
    <property type="term" value="C:endomembrane system"/>
    <property type="evidence" value="ECO:0007669"/>
    <property type="project" value="UniProtKB-SubCell"/>
</dbReference>
<dbReference type="InterPro" id="IPR044492">
    <property type="entry name" value="P_typ_ATPase_HD_dom"/>
</dbReference>
<organism evidence="13 14">
    <name type="scientific">Candidatus Kaiserbacteria bacterium RIFCSPHIGHO2_02_FULL_56_30</name>
    <dbReference type="NCBI Taxonomy" id="1798499"/>
    <lineage>
        <taxon>Bacteria</taxon>
        <taxon>Candidatus Kaiseribacteriota</taxon>
    </lineage>
</organism>
<dbReference type="PANTHER" id="PTHR43294">
    <property type="entry name" value="SODIUM/POTASSIUM-TRANSPORTING ATPASE SUBUNIT ALPHA"/>
    <property type="match status" value="1"/>
</dbReference>
<dbReference type="SFLD" id="SFLDG00002">
    <property type="entry name" value="C1.7:_P-type_atpase_like"/>
    <property type="match status" value="1"/>
</dbReference>
<dbReference type="InterPro" id="IPR059000">
    <property type="entry name" value="ATPase_P-type_domA"/>
</dbReference>
<feature type="transmembrane region" description="Helical" evidence="11">
    <location>
        <begin position="272"/>
        <end position="298"/>
    </location>
</feature>
<dbReference type="InterPro" id="IPR001757">
    <property type="entry name" value="P_typ_ATPase"/>
</dbReference>
<reference evidence="13 14" key="1">
    <citation type="journal article" date="2016" name="Nat. Commun.">
        <title>Thousands of microbial genomes shed light on interconnected biogeochemical processes in an aquifer system.</title>
        <authorList>
            <person name="Anantharaman K."/>
            <person name="Brown C.T."/>
            <person name="Hug L.A."/>
            <person name="Sharon I."/>
            <person name="Castelle C.J."/>
            <person name="Probst A.J."/>
            <person name="Thomas B.C."/>
            <person name="Singh A."/>
            <person name="Wilkins M.J."/>
            <person name="Karaoz U."/>
            <person name="Brodie E.L."/>
            <person name="Williams K.H."/>
            <person name="Hubbard S.S."/>
            <person name="Banfield J.F."/>
        </authorList>
    </citation>
    <scope>NUCLEOTIDE SEQUENCE [LARGE SCALE GENOMIC DNA]</scope>
</reference>
<dbReference type="InterPro" id="IPR023214">
    <property type="entry name" value="HAD_sf"/>
</dbReference>
<dbReference type="GO" id="GO:0005391">
    <property type="term" value="F:P-type sodium:potassium-exchanging transporter activity"/>
    <property type="evidence" value="ECO:0007669"/>
    <property type="project" value="TreeGrafter"/>
</dbReference>
<dbReference type="PROSITE" id="PS00154">
    <property type="entry name" value="ATPASE_E1_E2"/>
    <property type="match status" value="1"/>
</dbReference>
<dbReference type="SUPFAM" id="SSF81660">
    <property type="entry name" value="Metal cation-transporting ATPase, ATP-binding domain N"/>
    <property type="match status" value="1"/>
</dbReference>
<feature type="transmembrane region" description="Helical" evidence="11">
    <location>
        <begin position="60"/>
        <end position="93"/>
    </location>
</feature>
<evidence type="ECO:0000313" key="14">
    <source>
        <dbReference type="Proteomes" id="UP000177107"/>
    </source>
</evidence>
<dbReference type="GO" id="GO:0005886">
    <property type="term" value="C:plasma membrane"/>
    <property type="evidence" value="ECO:0007669"/>
    <property type="project" value="TreeGrafter"/>
</dbReference>
<evidence type="ECO:0000313" key="13">
    <source>
        <dbReference type="EMBL" id="OGG68789.1"/>
    </source>
</evidence>
<dbReference type="Gene3D" id="2.70.150.10">
    <property type="entry name" value="Calcium-transporting ATPase, cytoplasmic transduction domain A"/>
    <property type="match status" value="1"/>
</dbReference>
<evidence type="ECO:0000256" key="1">
    <source>
        <dbReference type="ARBA" id="ARBA00004127"/>
    </source>
</evidence>
<dbReference type="InterPro" id="IPR018303">
    <property type="entry name" value="ATPase_P-typ_P_site"/>
</dbReference>
<evidence type="ECO:0000259" key="12">
    <source>
        <dbReference type="SMART" id="SM00831"/>
    </source>
</evidence>
<dbReference type="GO" id="GO:1902600">
    <property type="term" value="P:proton transmembrane transport"/>
    <property type="evidence" value="ECO:0007669"/>
    <property type="project" value="TreeGrafter"/>
</dbReference>
<dbReference type="SFLD" id="SFLDF00027">
    <property type="entry name" value="p-type_atpase"/>
    <property type="match status" value="1"/>
</dbReference>
<dbReference type="PANTHER" id="PTHR43294:SF20">
    <property type="entry name" value="P-TYPE ATPASE"/>
    <property type="match status" value="1"/>
</dbReference>
<dbReference type="InterPro" id="IPR050510">
    <property type="entry name" value="Cation_transp_ATPase_P-type"/>
</dbReference>
<feature type="transmembrane region" description="Helical" evidence="11">
    <location>
        <begin position="789"/>
        <end position="806"/>
    </location>
</feature>
<accession>A0A1F6E524</accession>
<keyword evidence="7" id="KW-0460">Magnesium</keyword>
<dbReference type="GO" id="GO:1990573">
    <property type="term" value="P:potassium ion import across plasma membrane"/>
    <property type="evidence" value="ECO:0007669"/>
    <property type="project" value="TreeGrafter"/>
</dbReference>
<evidence type="ECO:0000256" key="8">
    <source>
        <dbReference type="ARBA" id="ARBA00022967"/>
    </source>
</evidence>
<dbReference type="SUPFAM" id="SSF81665">
    <property type="entry name" value="Calcium ATPase, transmembrane domain M"/>
    <property type="match status" value="1"/>
</dbReference>
<evidence type="ECO:0000256" key="3">
    <source>
        <dbReference type="ARBA" id="ARBA00022553"/>
    </source>
</evidence>
<dbReference type="GO" id="GO:0030007">
    <property type="term" value="P:intracellular potassium ion homeostasis"/>
    <property type="evidence" value="ECO:0007669"/>
    <property type="project" value="TreeGrafter"/>
</dbReference>
<dbReference type="GO" id="GO:0005524">
    <property type="term" value="F:ATP binding"/>
    <property type="evidence" value="ECO:0007669"/>
    <property type="project" value="UniProtKB-KW"/>
</dbReference>
<evidence type="ECO:0000256" key="9">
    <source>
        <dbReference type="ARBA" id="ARBA00022989"/>
    </source>
</evidence>
<dbReference type="SUPFAM" id="SSF81653">
    <property type="entry name" value="Calcium ATPase, transduction domain A"/>
    <property type="match status" value="1"/>
</dbReference>
<feature type="transmembrane region" description="Helical" evidence="11">
    <location>
        <begin position="756"/>
        <end position="777"/>
    </location>
</feature>
<dbReference type="InterPro" id="IPR008250">
    <property type="entry name" value="ATPase_P-typ_transduc_dom_A_sf"/>
</dbReference>
<dbReference type="Proteomes" id="UP000177107">
    <property type="component" value="Unassembled WGS sequence"/>
</dbReference>
<dbReference type="Pfam" id="PF00689">
    <property type="entry name" value="Cation_ATPase_C"/>
    <property type="match status" value="1"/>
</dbReference>
<evidence type="ECO:0000256" key="6">
    <source>
        <dbReference type="ARBA" id="ARBA00022840"/>
    </source>
</evidence>
<evidence type="ECO:0000256" key="11">
    <source>
        <dbReference type="SAM" id="Phobius"/>
    </source>
</evidence>
<dbReference type="InterPro" id="IPR023299">
    <property type="entry name" value="ATPase_P-typ_cyto_dom_N"/>
</dbReference>
<dbReference type="InterPro" id="IPR036412">
    <property type="entry name" value="HAD-like_sf"/>
</dbReference>
<evidence type="ECO:0000256" key="5">
    <source>
        <dbReference type="ARBA" id="ARBA00022741"/>
    </source>
</evidence>
<feature type="transmembrane region" description="Helical" evidence="11">
    <location>
        <begin position="827"/>
        <end position="847"/>
    </location>
</feature>
<comment type="caution">
    <text evidence="13">The sequence shown here is derived from an EMBL/GenBank/DDBJ whole genome shotgun (WGS) entry which is preliminary data.</text>
</comment>
<keyword evidence="5" id="KW-0547">Nucleotide-binding</keyword>
<protein>
    <recommendedName>
        <fullName evidence="12">Cation-transporting P-type ATPase N-terminal domain-containing protein</fullName>
    </recommendedName>
</protein>
<feature type="transmembrane region" description="Helical" evidence="11">
    <location>
        <begin position="240"/>
        <end position="260"/>
    </location>
</feature>
<feature type="transmembrane region" description="Helical" evidence="11">
    <location>
        <begin position="689"/>
        <end position="710"/>
    </location>
</feature>
<dbReference type="Gene3D" id="3.40.1110.10">
    <property type="entry name" value="Calcium-transporting ATPase, cytoplasmic domain N"/>
    <property type="match status" value="1"/>
</dbReference>
<dbReference type="GO" id="GO:0006883">
    <property type="term" value="P:intracellular sodium ion homeostasis"/>
    <property type="evidence" value="ECO:0007669"/>
    <property type="project" value="TreeGrafter"/>
</dbReference>
<dbReference type="PRINTS" id="PR00119">
    <property type="entry name" value="CATATPASE"/>
</dbReference>
<dbReference type="GO" id="GO:0036376">
    <property type="term" value="P:sodium ion export across plasma membrane"/>
    <property type="evidence" value="ECO:0007669"/>
    <property type="project" value="TreeGrafter"/>
</dbReference>
<keyword evidence="3" id="KW-0597">Phosphoprotein</keyword>
<evidence type="ECO:0000256" key="10">
    <source>
        <dbReference type="ARBA" id="ARBA00023136"/>
    </source>
</evidence>
<dbReference type="Pfam" id="PF00690">
    <property type="entry name" value="Cation_ATPase_N"/>
    <property type="match status" value="1"/>
</dbReference>
<dbReference type="NCBIfam" id="TIGR01494">
    <property type="entry name" value="ATPase_P-type"/>
    <property type="match status" value="2"/>
</dbReference>
<comment type="subcellular location">
    <subcellularLocation>
        <location evidence="1">Endomembrane system</location>
        <topology evidence="1">Multi-pass membrane protein</topology>
    </subcellularLocation>
</comment>
<feature type="transmembrane region" description="Helical" evidence="11">
    <location>
        <begin position="716"/>
        <end position="736"/>
    </location>
</feature>
<dbReference type="PRINTS" id="PR00120">
    <property type="entry name" value="HATPASE"/>
</dbReference>
<dbReference type="Gene3D" id="1.20.1110.10">
    <property type="entry name" value="Calcium-transporting ATPase, transmembrane domain"/>
    <property type="match status" value="1"/>
</dbReference>
<feature type="transmembrane region" description="Helical" evidence="11">
    <location>
        <begin position="859"/>
        <end position="875"/>
    </location>
</feature>
<keyword evidence="6" id="KW-0067">ATP-binding</keyword>
<keyword evidence="4 11" id="KW-0812">Transmembrane</keyword>
<evidence type="ECO:0000256" key="7">
    <source>
        <dbReference type="ARBA" id="ARBA00022842"/>
    </source>
</evidence>
<keyword evidence="8" id="KW-1278">Translocase</keyword>
<evidence type="ECO:0000256" key="4">
    <source>
        <dbReference type="ARBA" id="ARBA00022692"/>
    </source>
</evidence>
<keyword evidence="10 11" id="KW-0472">Membrane</keyword>
<dbReference type="SFLD" id="SFLDS00003">
    <property type="entry name" value="Haloacid_Dehalogenase"/>
    <property type="match status" value="1"/>
</dbReference>
<dbReference type="SMART" id="SM00831">
    <property type="entry name" value="Cation_ATPase_N"/>
    <property type="match status" value="1"/>
</dbReference>
<dbReference type="Pfam" id="PF13246">
    <property type="entry name" value="Cation_ATPase"/>
    <property type="match status" value="1"/>
</dbReference>
<dbReference type="InterPro" id="IPR004014">
    <property type="entry name" value="ATPase_P-typ_cation-transptr_N"/>
</dbReference>
<dbReference type="SUPFAM" id="SSF56784">
    <property type="entry name" value="HAD-like"/>
    <property type="match status" value="1"/>
</dbReference>
<dbReference type="AlphaFoldDB" id="A0A1F6E524"/>
<dbReference type="Gene3D" id="3.40.50.1000">
    <property type="entry name" value="HAD superfamily/HAD-like"/>
    <property type="match status" value="1"/>
</dbReference>
<feature type="domain" description="Cation-transporting P-type ATPase N-terminal" evidence="12">
    <location>
        <begin position="3"/>
        <end position="76"/>
    </location>
</feature>
<comment type="similarity">
    <text evidence="2">Belongs to the cation transport ATPase (P-type) (TC 3.A.3) family. Type IIA subfamily.</text>
</comment>
<dbReference type="GO" id="GO:0016887">
    <property type="term" value="F:ATP hydrolysis activity"/>
    <property type="evidence" value="ECO:0007669"/>
    <property type="project" value="InterPro"/>
</dbReference>